<keyword evidence="8 11" id="KW-1133">Transmembrane helix</keyword>
<evidence type="ECO:0000256" key="7">
    <source>
        <dbReference type="ARBA" id="ARBA00022777"/>
    </source>
</evidence>
<dbReference type="SMART" id="SM00388">
    <property type="entry name" value="HisKA"/>
    <property type="match status" value="1"/>
</dbReference>
<name>A0ABV3PWE7_9HYPH</name>
<dbReference type="PROSITE" id="PS50885">
    <property type="entry name" value="HAMP"/>
    <property type="match status" value="1"/>
</dbReference>
<dbReference type="InterPro" id="IPR036097">
    <property type="entry name" value="HisK_dim/P_sf"/>
</dbReference>
<keyword evidence="6 11" id="KW-0812">Transmembrane</keyword>
<dbReference type="CDD" id="cd00082">
    <property type="entry name" value="HisKA"/>
    <property type="match status" value="1"/>
</dbReference>
<comment type="caution">
    <text evidence="14">The sequence shown here is derived from an EMBL/GenBank/DDBJ whole genome shotgun (WGS) entry which is preliminary data.</text>
</comment>
<evidence type="ECO:0000256" key="3">
    <source>
        <dbReference type="ARBA" id="ARBA00012438"/>
    </source>
</evidence>
<dbReference type="SMART" id="SM00387">
    <property type="entry name" value="HATPase_c"/>
    <property type="match status" value="1"/>
</dbReference>
<evidence type="ECO:0000256" key="1">
    <source>
        <dbReference type="ARBA" id="ARBA00000085"/>
    </source>
</evidence>
<evidence type="ECO:0000256" key="9">
    <source>
        <dbReference type="ARBA" id="ARBA00023012"/>
    </source>
</evidence>
<dbReference type="InterPro" id="IPR050428">
    <property type="entry name" value="TCS_sensor_his_kinase"/>
</dbReference>
<sequence length="341" mass="36788">MSSLTLAAFAMMYFGTFVYYYVFYDWFYPEDPNGDKWNLGDFVVLGLIAAAGLSVAVLAGWRLAQSIIRPLKSIAGAVHLIAGGDFSARAETVETIFGEATSLIADFNTMAARLENAEAELKYSNSAIAHELRTPLTILRGRLQGLSDGVFEPNPEIYGRLILHVDGLARIVEDLRTLGLSGAGKLELKLEKIDLAEEAEAVTSSIEQDLLGVGITVERDLRRAPIIADGERIRQALVAVLDNARRYAPGSVVVVKTRITTERAFIRCSDNGPGLPHGTESRAFDRFWRSDDSRARASGGSGLGLAVVRAIARAHGGDATIGDNNGVGTSVEIWFPASALF</sequence>
<feature type="domain" description="HAMP" evidence="13">
    <location>
        <begin position="65"/>
        <end position="119"/>
    </location>
</feature>
<feature type="transmembrane region" description="Helical" evidence="11">
    <location>
        <begin position="5"/>
        <end position="22"/>
    </location>
</feature>
<dbReference type="Gene3D" id="1.10.287.130">
    <property type="match status" value="1"/>
</dbReference>
<keyword evidence="14" id="KW-0067">ATP-binding</keyword>
<keyword evidence="10 11" id="KW-0472">Membrane</keyword>
<dbReference type="SUPFAM" id="SSF47384">
    <property type="entry name" value="Homodimeric domain of signal transducing histidine kinase"/>
    <property type="match status" value="1"/>
</dbReference>
<keyword evidence="9" id="KW-0902">Two-component regulatory system</keyword>
<feature type="domain" description="Histidine kinase" evidence="12">
    <location>
        <begin position="127"/>
        <end position="339"/>
    </location>
</feature>
<evidence type="ECO:0000256" key="11">
    <source>
        <dbReference type="SAM" id="Phobius"/>
    </source>
</evidence>
<dbReference type="InterPro" id="IPR036890">
    <property type="entry name" value="HATPase_C_sf"/>
</dbReference>
<dbReference type="CDD" id="cd00075">
    <property type="entry name" value="HATPase"/>
    <property type="match status" value="1"/>
</dbReference>
<accession>A0ABV3PWE7</accession>
<dbReference type="EMBL" id="JBFNQD010000020">
    <property type="protein sequence ID" value="MEW9309970.1"/>
    <property type="molecule type" value="Genomic_DNA"/>
</dbReference>
<protein>
    <recommendedName>
        <fullName evidence="3">histidine kinase</fullName>
        <ecNumber evidence="3">2.7.13.3</ecNumber>
    </recommendedName>
</protein>
<dbReference type="RefSeq" id="WP_367626544.1">
    <property type="nucleotide sequence ID" value="NZ_JBFNQD010000020.1"/>
</dbReference>
<evidence type="ECO:0000256" key="5">
    <source>
        <dbReference type="ARBA" id="ARBA00022679"/>
    </source>
</evidence>
<evidence type="ECO:0000256" key="2">
    <source>
        <dbReference type="ARBA" id="ARBA00004370"/>
    </source>
</evidence>
<comment type="catalytic activity">
    <reaction evidence="1">
        <text>ATP + protein L-histidine = ADP + protein N-phospho-L-histidine.</text>
        <dbReference type="EC" id="2.7.13.3"/>
    </reaction>
</comment>
<feature type="transmembrane region" description="Helical" evidence="11">
    <location>
        <begin position="42"/>
        <end position="64"/>
    </location>
</feature>
<evidence type="ECO:0000313" key="15">
    <source>
        <dbReference type="Proteomes" id="UP001555786"/>
    </source>
</evidence>
<reference evidence="14 15" key="1">
    <citation type="submission" date="2024-07" db="EMBL/GenBank/DDBJ databases">
        <title>Description of Labrys sedimenti sp. nov., isolated from a diclofenac-degrading enrichment culture.</title>
        <authorList>
            <person name="Tancsics A."/>
            <person name="Csepanyi A."/>
        </authorList>
    </citation>
    <scope>NUCLEOTIDE SEQUENCE [LARGE SCALE GENOMIC DNA]</scope>
    <source>
        <strain evidence="14 15">LMG 23578</strain>
    </source>
</reference>
<evidence type="ECO:0000256" key="6">
    <source>
        <dbReference type="ARBA" id="ARBA00022692"/>
    </source>
</evidence>
<keyword evidence="15" id="KW-1185">Reference proteome</keyword>
<organism evidence="14 15">
    <name type="scientific">Labrys neptuniae</name>
    <dbReference type="NCBI Taxonomy" id="376174"/>
    <lineage>
        <taxon>Bacteria</taxon>
        <taxon>Pseudomonadati</taxon>
        <taxon>Pseudomonadota</taxon>
        <taxon>Alphaproteobacteria</taxon>
        <taxon>Hyphomicrobiales</taxon>
        <taxon>Xanthobacteraceae</taxon>
        <taxon>Labrys</taxon>
    </lineage>
</organism>
<keyword evidence="5" id="KW-0808">Transferase</keyword>
<evidence type="ECO:0000256" key="8">
    <source>
        <dbReference type="ARBA" id="ARBA00022989"/>
    </source>
</evidence>
<dbReference type="Pfam" id="PF02518">
    <property type="entry name" value="HATPase_c"/>
    <property type="match status" value="1"/>
</dbReference>
<dbReference type="CDD" id="cd06225">
    <property type="entry name" value="HAMP"/>
    <property type="match status" value="1"/>
</dbReference>
<dbReference type="Proteomes" id="UP001555786">
    <property type="component" value="Unassembled WGS sequence"/>
</dbReference>
<dbReference type="SUPFAM" id="SSF55874">
    <property type="entry name" value="ATPase domain of HSP90 chaperone/DNA topoisomerase II/histidine kinase"/>
    <property type="match status" value="1"/>
</dbReference>
<dbReference type="PANTHER" id="PTHR45436">
    <property type="entry name" value="SENSOR HISTIDINE KINASE YKOH"/>
    <property type="match status" value="1"/>
</dbReference>
<evidence type="ECO:0000313" key="14">
    <source>
        <dbReference type="EMBL" id="MEW9309970.1"/>
    </source>
</evidence>
<dbReference type="Gene3D" id="6.10.340.10">
    <property type="match status" value="1"/>
</dbReference>
<dbReference type="InterPro" id="IPR003594">
    <property type="entry name" value="HATPase_dom"/>
</dbReference>
<dbReference type="InterPro" id="IPR003661">
    <property type="entry name" value="HisK_dim/P_dom"/>
</dbReference>
<dbReference type="PRINTS" id="PR00344">
    <property type="entry name" value="BCTRLSENSOR"/>
</dbReference>
<dbReference type="Pfam" id="PF00512">
    <property type="entry name" value="HisKA"/>
    <property type="match status" value="1"/>
</dbReference>
<gene>
    <name evidence="14" type="ORF">ABXS05_30785</name>
</gene>
<proteinExistence type="predicted"/>
<evidence type="ECO:0000256" key="10">
    <source>
        <dbReference type="ARBA" id="ARBA00023136"/>
    </source>
</evidence>
<dbReference type="InterPro" id="IPR005467">
    <property type="entry name" value="His_kinase_dom"/>
</dbReference>
<dbReference type="Pfam" id="PF00672">
    <property type="entry name" value="HAMP"/>
    <property type="match status" value="1"/>
</dbReference>
<evidence type="ECO:0000256" key="4">
    <source>
        <dbReference type="ARBA" id="ARBA00022553"/>
    </source>
</evidence>
<dbReference type="GO" id="GO:0005524">
    <property type="term" value="F:ATP binding"/>
    <property type="evidence" value="ECO:0007669"/>
    <property type="project" value="UniProtKB-KW"/>
</dbReference>
<dbReference type="PANTHER" id="PTHR45436:SF5">
    <property type="entry name" value="SENSOR HISTIDINE KINASE TRCS"/>
    <property type="match status" value="1"/>
</dbReference>
<dbReference type="SMART" id="SM00304">
    <property type="entry name" value="HAMP"/>
    <property type="match status" value="1"/>
</dbReference>
<dbReference type="Gene3D" id="3.30.565.10">
    <property type="entry name" value="Histidine kinase-like ATPase, C-terminal domain"/>
    <property type="match status" value="1"/>
</dbReference>
<keyword evidence="14" id="KW-0547">Nucleotide-binding</keyword>
<keyword evidence="7" id="KW-0418">Kinase</keyword>
<dbReference type="EC" id="2.7.13.3" evidence="3"/>
<dbReference type="InterPro" id="IPR004358">
    <property type="entry name" value="Sig_transdc_His_kin-like_C"/>
</dbReference>
<evidence type="ECO:0000259" key="13">
    <source>
        <dbReference type="PROSITE" id="PS50885"/>
    </source>
</evidence>
<comment type="subcellular location">
    <subcellularLocation>
        <location evidence="2">Membrane</location>
    </subcellularLocation>
</comment>
<dbReference type="PROSITE" id="PS50109">
    <property type="entry name" value="HIS_KIN"/>
    <property type="match status" value="1"/>
</dbReference>
<evidence type="ECO:0000259" key="12">
    <source>
        <dbReference type="PROSITE" id="PS50109"/>
    </source>
</evidence>
<dbReference type="InterPro" id="IPR003660">
    <property type="entry name" value="HAMP_dom"/>
</dbReference>
<keyword evidence="4" id="KW-0597">Phosphoprotein</keyword>